<dbReference type="InterPro" id="IPR002110">
    <property type="entry name" value="Ankyrin_rpt"/>
</dbReference>
<name>A0A7S0E3W4_9EUKA</name>
<accession>A0A7S0E3W4</accession>
<dbReference type="Gene3D" id="1.25.40.20">
    <property type="entry name" value="Ankyrin repeat-containing domain"/>
    <property type="match status" value="1"/>
</dbReference>
<reference evidence="2" key="1">
    <citation type="submission" date="2021-01" db="EMBL/GenBank/DDBJ databases">
        <authorList>
            <person name="Corre E."/>
            <person name="Pelletier E."/>
            <person name="Niang G."/>
            <person name="Scheremetjew M."/>
            <person name="Finn R."/>
            <person name="Kale V."/>
            <person name="Holt S."/>
            <person name="Cochrane G."/>
            <person name="Meng A."/>
            <person name="Brown T."/>
            <person name="Cohen L."/>
        </authorList>
    </citation>
    <scope>NUCLEOTIDE SEQUENCE</scope>
    <source>
        <strain evidence="2">CCMP1374</strain>
    </source>
</reference>
<dbReference type="SUPFAM" id="SSF48403">
    <property type="entry name" value="Ankyrin repeat"/>
    <property type="match status" value="1"/>
</dbReference>
<sequence>MVDSQAAIVFRSKVRAGDLVAVRKMLQAGVDFTQPGMTLREWTPLHTAAWGTAKPQNDREIVEALLTAAHKSGKGKEEALRSAKDAKDGSTPLDLAKERRDALGCGGGEEGEEGKEKRKLDRVVEWLEKGVLAG</sequence>
<dbReference type="Pfam" id="PF00023">
    <property type="entry name" value="Ank"/>
    <property type="match status" value="1"/>
</dbReference>
<dbReference type="AlphaFoldDB" id="A0A7S0E3W4"/>
<gene>
    <name evidence="2" type="ORF">PANT1444_LOCUS3509</name>
</gene>
<feature type="compositionally biased region" description="Basic and acidic residues" evidence="1">
    <location>
        <begin position="74"/>
        <end position="88"/>
    </location>
</feature>
<feature type="region of interest" description="Disordered" evidence="1">
    <location>
        <begin position="73"/>
        <end position="119"/>
    </location>
</feature>
<organism evidence="2">
    <name type="scientific">Phaeocystis antarctica</name>
    <dbReference type="NCBI Taxonomy" id="33657"/>
    <lineage>
        <taxon>Eukaryota</taxon>
        <taxon>Haptista</taxon>
        <taxon>Haptophyta</taxon>
        <taxon>Prymnesiophyceae</taxon>
        <taxon>Phaeocystales</taxon>
        <taxon>Phaeocystaceae</taxon>
        <taxon>Phaeocystis</taxon>
    </lineage>
</organism>
<proteinExistence type="predicted"/>
<dbReference type="InterPro" id="IPR036770">
    <property type="entry name" value="Ankyrin_rpt-contain_sf"/>
</dbReference>
<evidence type="ECO:0000256" key="1">
    <source>
        <dbReference type="SAM" id="MobiDB-lite"/>
    </source>
</evidence>
<evidence type="ECO:0000313" key="2">
    <source>
        <dbReference type="EMBL" id="CAD8473795.1"/>
    </source>
</evidence>
<dbReference type="EMBL" id="HBEP01006335">
    <property type="protein sequence ID" value="CAD8473795.1"/>
    <property type="molecule type" value="Transcribed_RNA"/>
</dbReference>
<protein>
    <submittedName>
        <fullName evidence="2">Uncharacterized protein</fullName>
    </submittedName>
</protein>